<organism evidence="4 5">
    <name type="scientific">Marinitoga piezophila (strain DSM 14283 / JCM 11233 / KA3)</name>
    <dbReference type="NCBI Taxonomy" id="443254"/>
    <lineage>
        <taxon>Bacteria</taxon>
        <taxon>Thermotogati</taxon>
        <taxon>Thermotogota</taxon>
        <taxon>Thermotogae</taxon>
        <taxon>Petrotogales</taxon>
        <taxon>Petrotogaceae</taxon>
        <taxon>Marinitoga</taxon>
    </lineage>
</organism>
<evidence type="ECO:0000313" key="4">
    <source>
        <dbReference type="EMBL" id="AEX84857.1"/>
    </source>
</evidence>
<dbReference type="RefSeq" id="WP_014295929.1">
    <property type="nucleotide sequence ID" value="NC_016751.1"/>
</dbReference>
<protein>
    <submittedName>
        <fullName evidence="4">CRISPR-associated protein Cas10/Cmr2, subtype III-B</fullName>
    </submittedName>
</protein>
<keyword evidence="5" id="KW-1185">Reference proteome</keyword>
<dbReference type="PROSITE" id="PS50887">
    <property type="entry name" value="GGDEF"/>
    <property type="match status" value="1"/>
</dbReference>
<evidence type="ECO:0000313" key="5">
    <source>
        <dbReference type="Proteomes" id="UP000007161"/>
    </source>
</evidence>
<dbReference type="GO" id="GO:0051607">
    <property type="term" value="P:defense response to virus"/>
    <property type="evidence" value="ECO:0007669"/>
    <property type="project" value="UniProtKB-KW"/>
</dbReference>
<dbReference type="InterPro" id="IPR043128">
    <property type="entry name" value="Rev_trsase/Diguanyl_cyclase"/>
</dbReference>
<dbReference type="HOGENOM" id="CLU_012640_0_0_0"/>
<keyword evidence="1" id="KW-0547">Nucleotide-binding</keyword>
<name>H2J4S2_MARPK</name>
<evidence type="ECO:0000259" key="3">
    <source>
        <dbReference type="PROSITE" id="PS50887"/>
    </source>
</evidence>
<dbReference type="Proteomes" id="UP000007161">
    <property type="component" value="Chromosome"/>
</dbReference>
<feature type="domain" description="GGDEF" evidence="3">
    <location>
        <begin position="463"/>
        <end position="657"/>
    </location>
</feature>
<dbReference type="EMBL" id="CP003257">
    <property type="protein sequence ID" value="AEX84857.1"/>
    <property type="molecule type" value="Genomic_DNA"/>
</dbReference>
<dbReference type="NCBIfam" id="TIGR02577">
    <property type="entry name" value="cas_TM1794_Cmr2"/>
    <property type="match status" value="2"/>
</dbReference>
<dbReference type="CDD" id="cd09679">
    <property type="entry name" value="Cas10_III"/>
    <property type="match status" value="1"/>
</dbReference>
<sequence>MNWEKKIIALLHDPIEKALNLEKHENIANRRLNKLGTYLKDDYKNPDYLSSAADRILFPKEKEHFSKRISINIYHYPEYLHPLNGEKLEDYFKNDFKQKIDKLNSEKITDKLEKLEDFKKTYYKTWWELPEQTELSFMLPGDTRIPSHSIIDHLDSASAMSVSNKMSLLLVSIGPVQEFIAAARKTIDLKVGSYMLSYLTFQGIKVIGEEYGYDNVIFPYMRGNYFVKKEFEKIGIFVETSADPGVASLPNIFTAIVPTKDLEKIKSKIKKAIKDEMSNISQFIKIYIEDLIQSEKKYKETIFQKLEAFKNWDKQISQFPIIITVDQEINNIEKYIEKHYIYTEDENIKKLYQKMKQLESTYQMKDIAFYGMYSELLGIKSSLRKTTRDFIQLFEDDVVNGDDLSGANKAVIEIIDKDEKKERLSALSAIKRLFVEYLNEIGYKEAYEKLKYVKSTEEIAGKYKLAVLLMDGDNMGKWISGTLAPSFKKRLHSKVIKELEREDKEYTKLLENINLVTPSYQRMISRTLNNFSNFVPKVVEEFDGLLIYAGGDDVLALFPSNKVFDAANKLRKVYSGIGEEKVGEYVFKNGWCYKKEKNLEYPVFNMMGKQATMSAGIVISKHNFNLKLALNKAREMEKLAKSNEEKSGRKKDSFAIATIRRSGQINISKSFWELNRFDILLKGLEFIKDFEKEKSIKNIILRLKSEYINYCFDEFGNEILTIEDFKNNIIPFLEKRMEIKKDKLKNSFVKLITLNERFLTGNKLMEYFNTLENIEYARRENIYEKN</sequence>
<dbReference type="InterPro" id="IPR024615">
    <property type="entry name" value="CRISPR-assoc_Cmr2_N"/>
</dbReference>
<dbReference type="OrthoDB" id="9758700at2"/>
<dbReference type="InterPro" id="IPR000160">
    <property type="entry name" value="GGDEF_dom"/>
</dbReference>
<dbReference type="InterPro" id="IPR054767">
    <property type="entry name" value="Cas10-Cmr2_palm2"/>
</dbReference>
<dbReference type="eggNOG" id="COG1353">
    <property type="taxonomic scope" value="Bacteria"/>
</dbReference>
<gene>
    <name evidence="4" type="ordered locus">Marpi_0413</name>
</gene>
<reference evidence="5" key="2">
    <citation type="submission" date="2012-01" db="EMBL/GenBank/DDBJ databases">
        <title>Complete sequence of chromosome of Marinitoga piezophila KA3.</title>
        <authorList>
            <person name="Lucas S."/>
            <person name="Han J."/>
            <person name="Lapidus A."/>
            <person name="Cheng J.-F."/>
            <person name="Goodwin L."/>
            <person name="Pitluck S."/>
            <person name="Peters L."/>
            <person name="Mikhailova N."/>
            <person name="Teshima H."/>
            <person name="Detter J.C."/>
            <person name="Han C."/>
            <person name="Tapia R."/>
            <person name="Land M."/>
            <person name="Hauser L."/>
            <person name="Kyrpides N."/>
            <person name="Ivanova N."/>
            <person name="Pagani I."/>
            <person name="Jebbar M."/>
            <person name="Vannier P."/>
            <person name="Oger P."/>
            <person name="Cario A."/>
            <person name="Bartlett D."/>
            <person name="Noll K.M."/>
            <person name="Woyke T."/>
        </authorList>
    </citation>
    <scope>NUCLEOTIDE SEQUENCE [LARGE SCALE GENOMIC DNA]</scope>
    <source>
        <strain evidence="5">DSM 14283 / JCM 11233 / KA3</strain>
    </source>
</reference>
<dbReference type="STRING" id="443254.Marpi_0413"/>
<proteinExistence type="predicted"/>
<reference evidence="4 5" key="1">
    <citation type="journal article" date="2012" name="J. Bacteriol.">
        <title>Complete Genome Sequence of the Thermophilic, Piezophilic, Heterotrophic Bacterium Marinitoga piezophila KA3.</title>
        <authorList>
            <person name="Lucas S."/>
            <person name="Han J."/>
            <person name="Lapidus A."/>
            <person name="Cheng J.F."/>
            <person name="Goodwin L.A."/>
            <person name="Pitluck S."/>
            <person name="Peters L."/>
            <person name="Mikhailova N."/>
            <person name="Teshima H."/>
            <person name="Detter J.C."/>
            <person name="Han C."/>
            <person name="Tapia R."/>
            <person name="Land M."/>
            <person name="Hauser L."/>
            <person name="Kyrpides N.C."/>
            <person name="Ivanova N."/>
            <person name="Pagani I."/>
            <person name="Vannier P."/>
            <person name="Oger P."/>
            <person name="Bartlett D.H."/>
            <person name="Noll K.M."/>
            <person name="Woyke T."/>
            <person name="Jebbar M."/>
        </authorList>
    </citation>
    <scope>NUCLEOTIDE SEQUENCE [LARGE SCALE GENOMIC DNA]</scope>
    <source>
        <strain evidence="5">DSM 14283 / JCM 11233 / KA3</strain>
    </source>
</reference>
<dbReference type="Gene3D" id="3.30.70.2220">
    <property type="entry name" value="CRISPR-Cas system, Cmr2 subunit, D1 domain, cysteine cluster"/>
    <property type="match status" value="1"/>
</dbReference>
<dbReference type="InterPro" id="IPR038242">
    <property type="entry name" value="Cmr2_N"/>
</dbReference>
<dbReference type="KEGG" id="mpz:Marpi_0413"/>
<accession>H2J4S2</accession>
<dbReference type="GO" id="GO:0000166">
    <property type="term" value="F:nucleotide binding"/>
    <property type="evidence" value="ECO:0007669"/>
    <property type="project" value="UniProtKB-KW"/>
</dbReference>
<dbReference type="InterPro" id="IPR013407">
    <property type="entry name" value="CRISPR-assoc_prot_Cmr2"/>
</dbReference>
<dbReference type="Pfam" id="PF22335">
    <property type="entry name" value="Cas10-Cmr2_palm2"/>
    <property type="match status" value="1"/>
</dbReference>
<evidence type="ECO:0000256" key="1">
    <source>
        <dbReference type="ARBA" id="ARBA00022741"/>
    </source>
</evidence>
<keyword evidence="2" id="KW-0051">Antiviral defense</keyword>
<dbReference type="Gene3D" id="3.30.70.270">
    <property type="match status" value="1"/>
</dbReference>
<dbReference type="Pfam" id="PF12469">
    <property type="entry name" value="Cmr2_N"/>
    <property type="match status" value="1"/>
</dbReference>
<evidence type="ECO:0000256" key="2">
    <source>
        <dbReference type="ARBA" id="ARBA00023118"/>
    </source>
</evidence>
<dbReference type="AlphaFoldDB" id="H2J4S2"/>